<dbReference type="AlphaFoldDB" id="A0A1W1I9J0"/>
<reference evidence="8 9" key="1">
    <citation type="submission" date="2017-03" db="EMBL/GenBank/DDBJ databases">
        <authorList>
            <person name="Afonso C.L."/>
            <person name="Miller P.J."/>
            <person name="Scott M.A."/>
            <person name="Spackman E."/>
            <person name="Goraichik I."/>
            <person name="Dimitrov K.M."/>
            <person name="Suarez D.L."/>
            <person name="Swayne D.E."/>
        </authorList>
    </citation>
    <scope>NUCLEOTIDE SEQUENCE [LARGE SCALE GENOMIC DNA]</scope>
    <source>
        <strain evidence="8">Genome sequencing of Nitrospira japonica strain NJ11</strain>
    </source>
</reference>
<dbReference type="Pfam" id="PF02656">
    <property type="entry name" value="DUF202"/>
    <property type="match status" value="1"/>
</dbReference>
<proteinExistence type="predicted"/>
<dbReference type="InterPro" id="IPR052053">
    <property type="entry name" value="IM_YidH-like"/>
</dbReference>
<organism evidence="8 9">
    <name type="scientific">Nitrospira japonica</name>
    <dbReference type="NCBI Taxonomy" id="1325564"/>
    <lineage>
        <taxon>Bacteria</taxon>
        <taxon>Pseudomonadati</taxon>
        <taxon>Nitrospirota</taxon>
        <taxon>Nitrospiria</taxon>
        <taxon>Nitrospirales</taxon>
        <taxon>Nitrospiraceae</taxon>
        <taxon>Nitrospira</taxon>
    </lineage>
</organism>
<evidence type="ECO:0000256" key="1">
    <source>
        <dbReference type="ARBA" id="ARBA00004651"/>
    </source>
</evidence>
<dbReference type="GO" id="GO:0005886">
    <property type="term" value="C:plasma membrane"/>
    <property type="evidence" value="ECO:0007669"/>
    <property type="project" value="UniProtKB-SubCell"/>
</dbReference>
<feature type="domain" description="DUF202" evidence="7">
    <location>
        <begin position="17"/>
        <end position="80"/>
    </location>
</feature>
<name>A0A1W1I9J0_9BACT</name>
<dbReference type="KEGG" id="nja:NSJP_3499"/>
<gene>
    <name evidence="8" type="ORF">NSJP_3499</name>
</gene>
<comment type="subcellular location">
    <subcellularLocation>
        <location evidence="1">Cell membrane</location>
        <topology evidence="1">Multi-pass membrane protein</topology>
    </subcellularLocation>
</comment>
<dbReference type="OrthoDB" id="965828at2"/>
<evidence type="ECO:0000256" key="5">
    <source>
        <dbReference type="ARBA" id="ARBA00023136"/>
    </source>
</evidence>
<protein>
    <recommendedName>
        <fullName evidence="7">DUF202 domain-containing protein</fullName>
    </recommendedName>
</protein>
<evidence type="ECO:0000256" key="4">
    <source>
        <dbReference type="ARBA" id="ARBA00022989"/>
    </source>
</evidence>
<dbReference type="Proteomes" id="UP000192042">
    <property type="component" value="Chromosome I"/>
</dbReference>
<dbReference type="InterPro" id="IPR003807">
    <property type="entry name" value="DUF202"/>
</dbReference>
<evidence type="ECO:0000256" key="6">
    <source>
        <dbReference type="SAM" id="Phobius"/>
    </source>
</evidence>
<dbReference type="EMBL" id="LT828648">
    <property type="protein sequence ID" value="SLM49666.1"/>
    <property type="molecule type" value="Genomic_DNA"/>
</dbReference>
<evidence type="ECO:0000256" key="3">
    <source>
        <dbReference type="ARBA" id="ARBA00022692"/>
    </source>
</evidence>
<evidence type="ECO:0000313" key="8">
    <source>
        <dbReference type="EMBL" id="SLM49666.1"/>
    </source>
</evidence>
<evidence type="ECO:0000313" key="9">
    <source>
        <dbReference type="Proteomes" id="UP000192042"/>
    </source>
</evidence>
<dbReference type="STRING" id="1325564.NSJP_3499"/>
<keyword evidence="5 6" id="KW-0472">Membrane</keyword>
<keyword evidence="3 6" id="KW-0812">Transmembrane</keyword>
<keyword evidence="4 6" id="KW-1133">Transmembrane helix</keyword>
<feature type="transmembrane region" description="Helical" evidence="6">
    <location>
        <begin position="26"/>
        <end position="46"/>
    </location>
</feature>
<feature type="transmembrane region" description="Helical" evidence="6">
    <location>
        <begin position="52"/>
        <end position="75"/>
    </location>
</feature>
<accession>A0A1W1I9J0</accession>
<dbReference type="PANTHER" id="PTHR34187">
    <property type="entry name" value="FGR18P"/>
    <property type="match status" value="1"/>
</dbReference>
<evidence type="ECO:0000259" key="7">
    <source>
        <dbReference type="Pfam" id="PF02656"/>
    </source>
</evidence>
<keyword evidence="2" id="KW-1003">Cell membrane</keyword>
<keyword evidence="9" id="KW-1185">Reference proteome</keyword>
<dbReference type="RefSeq" id="WP_080887853.1">
    <property type="nucleotide sequence ID" value="NZ_LT828648.1"/>
</dbReference>
<sequence>MAGGTETQVRDRLAWQRTVLANERTLLAYIRTALGFFIAGIPAVWWPDQPAIHVLGGVSLAAGVMCLGIGIHRFFTFQRMMIREVESSTVSQSIERTG</sequence>
<evidence type="ECO:0000256" key="2">
    <source>
        <dbReference type="ARBA" id="ARBA00022475"/>
    </source>
</evidence>
<dbReference type="PANTHER" id="PTHR34187:SF2">
    <property type="entry name" value="DUF202 DOMAIN-CONTAINING PROTEIN"/>
    <property type="match status" value="1"/>
</dbReference>